<evidence type="ECO:0000313" key="2">
    <source>
        <dbReference type="EMBL" id="EPE26030.1"/>
    </source>
</evidence>
<gene>
    <name evidence="2" type="ORF">GLAREA_01942</name>
</gene>
<dbReference type="EMBL" id="KE145371">
    <property type="protein sequence ID" value="EPE26030.1"/>
    <property type="molecule type" value="Genomic_DNA"/>
</dbReference>
<accession>S3CJQ3</accession>
<feature type="region of interest" description="Disordered" evidence="1">
    <location>
        <begin position="46"/>
        <end position="132"/>
    </location>
</feature>
<dbReference type="GeneID" id="19461000"/>
<feature type="region of interest" description="Disordered" evidence="1">
    <location>
        <begin position="282"/>
        <end position="313"/>
    </location>
</feature>
<dbReference type="RefSeq" id="XP_008087349.1">
    <property type="nucleotide sequence ID" value="XM_008089158.1"/>
</dbReference>
<name>S3CJQ3_GLAL2</name>
<dbReference type="OrthoDB" id="5207413at2759"/>
<organism evidence="2 3">
    <name type="scientific">Glarea lozoyensis (strain ATCC 20868 / MF5171)</name>
    <dbReference type="NCBI Taxonomy" id="1116229"/>
    <lineage>
        <taxon>Eukaryota</taxon>
        <taxon>Fungi</taxon>
        <taxon>Dikarya</taxon>
        <taxon>Ascomycota</taxon>
        <taxon>Pezizomycotina</taxon>
        <taxon>Leotiomycetes</taxon>
        <taxon>Helotiales</taxon>
        <taxon>Helotiaceae</taxon>
        <taxon>Glarea</taxon>
    </lineage>
</organism>
<feature type="region of interest" description="Disordered" evidence="1">
    <location>
        <begin position="194"/>
        <end position="214"/>
    </location>
</feature>
<feature type="region of interest" description="Disordered" evidence="1">
    <location>
        <begin position="246"/>
        <end position="266"/>
    </location>
</feature>
<reference evidence="2 3" key="1">
    <citation type="journal article" date="2013" name="BMC Genomics">
        <title>Genomics-driven discovery of the pneumocandin biosynthetic gene cluster in the fungus Glarea lozoyensis.</title>
        <authorList>
            <person name="Chen L."/>
            <person name="Yue Q."/>
            <person name="Zhang X."/>
            <person name="Xiang M."/>
            <person name="Wang C."/>
            <person name="Li S."/>
            <person name="Che Y."/>
            <person name="Ortiz-Lopez F.J."/>
            <person name="Bills G.F."/>
            <person name="Liu X."/>
            <person name="An Z."/>
        </authorList>
    </citation>
    <scope>NUCLEOTIDE SEQUENCE [LARGE SCALE GENOMIC DNA]</scope>
    <source>
        <strain evidence="3">ATCC 20868 / MF5171</strain>
    </source>
</reference>
<dbReference type="AlphaFoldDB" id="S3CJQ3"/>
<feature type="compositionally biased region" description="Basic and acidic residues" evidence="1">
    <location>
        <begin position="47"/>
        <end position="61"/>
    </location>
</feature>
<sequence length="313" mass="35896">MAHWDFRNSNSASRWPAPGIFINVEFGVSFSPVDRPHMSSMNYTSDAMRESMKRQHQENRDAQSSSLAPLWQQSRLERQQRQQRQQQHRGSQRPQHRDNSQRSRRLGIETPTPRERGRSAPPQVATTPVPLSPDIASPVSSLSSYGSGVVSIMAPSLVLTPTLRDRPLPPLPSHFRLGEDDMPWSTDPWYRHDEQEPTARGRQLEQTRNQGRVEDPQRIRELEDLHLAMMTVDSLDQEGWQRWTWDSSEDVPKPTQRAPTSLGWAVSRTEEVPDLYATDHLDRVGHAEHAPPPPYVVSQYESTYGRRPRSAYA</sequence>
<protein>
    <submittedName>
        <fullName evidence="2">Uncharacterized protein</fullName>
    </submittedName>
</protein>
<keyword evidence="3" id="KW-1185">Reference proteome</keyword>
<dbReference type="Proteomes" id="UP000016922">
    <property type="component" value="Unassembled WGS sequence"/>
</dbReference>
<dbReference type="HOGENOM" id="CLU_874634_0_0_1"/>
<dbReference type="OMA" id="AMMTVDS"/>
<evidence type="ECO:0000256" key="1">
    <source>
        <dbReference type="SAM" id="MobiDB-lite"/>
    </source>
</evidence>
<dbReference type="KEGG" id="glz:GLAREA_01942"/>
<proteinExistence type="predicted"/>
<evidence type="ECO:0000313" key="3">
    <source>
        <dbReference type="Proteomes" id="UP000016922"/>
    </source>
</evidence>